<feature type="transmembrane region" description="Helical" evidence="2">
    <location>
        <begin position="278"/>
        <end position="296"/>
    </location>
</feature>
<keyword evidence="5" id="KW-1185">Reference proteome</keyword>
<accession>A0A2P6VGA3</accession>
<name>A0A2P6VGA3_9CHLO</name>
<evidence type="ECO:0000256" key="2">
    <source>
        <dbReference type="SAM" id="Phobius"/>
    </source>
</evidence>
<evidence type="ECO:0000313" key="4">
    <source>
        <dbReference type="EMBL" id="PSC73120.1"/>
    </source>
</evidence>
<feature type="region of interest" description="Disordered" evidence="1">
    <location>
        <begin position="169"/>
        <end position="276"/>
    </location>
</feature>
<evidence type="ECO:0000256" key="3">
    <source>
        <dbReference type="SAM" id="SignalP"/>
    </source>
</evidence>
<feature type="signal peptide" evidence="3">
    <location>
        <begin position="1"/>
        <end position="17"/>
    </location>
</feature>
<dbReference type="STRING" id="554055.A0A2P6VGA3"/>
<sequence length="297" mass="29772">MQSRALLPLLLAAVAVGARLAAAAAAAATPDELALALRPAGCTAGNCAACSDYLVFVENLTSLFSPDPPVDPCGSDDLYTPVPIRFDANCQLHWPSAWRCMTCCSADCGSGGCVAGQGAFKGSHGCASCPPLAVLRTLQAPATTCKSCFGSNRCFQEAPTKYRICDVRTNVTGKDPPPPPRKTQPAALAPPPPAARPAASPSPPPGRSPLSPEMLSPEPLPPAEAPAPEGEVSAPAPAPAPTQVAPSSAPPPSPPSSLPPPLPPLAAPPPSGAGMRSVGALLLTLVAALAALAAVMQ</sequence>
<keyword evidence="2" id="KW-0472">Membrane</keyword>
<feature type="compositionally biased region" description="Pro residues" evidence="1">
    <location>
        <begin position="248"/>
        <end position="271"/>
    </location>
</feature>
<reference evidence="4 5" key="1">
    <citation type="journal article" date="2018" name="Plant J.">
        <title>Genome sequences of Chlorella sorokiniana UTEX 1602 and Micractinium conductrix SAG 241.80: implications to maltose excretion by a green alga.</title>
        <authorList>
            <person name="Arriola M.B."/>
            <person name="Velmurugan N."/>
            <person name="Zhang Y."/>
            <person name="Plunkett M.H."/>
            <person name="Hondzo H."/>
            <person name="Barney B.M."/>
        </authorList>
    </citation>
    <scope>NUCLEOTIDE SEQUENCE [LARGE SCALE GENOMIC DNA]</scope>
    <source>
        <strain evidence="4 5">SAG 241.80</strain>
    </source>
</reference>
<evidence type="ECO:0000313" key="5">
    <source>
        <dbReference type="Proteomes" id="UP000239649"/>
    </source>
</evidence>
<keyword evidence="2" id="KW-1133">Transmembrane helix</keyword>
<evidence type="ECO:0000256" key="1">
    <source>
        <dbReference type="SAM" id="MobiDB-lite"/>
    </source>
</evidence>
<feature type="compositionally biased region" description="Low complexity" evidence="1">
    <location>
        <begin position="208"/>
        <end position="217"/>
    </location>
</feature>
<proteinExistence type="predicted"/>
<gene>
    <name evidence="4" type="ORF">C2E20_3682</name>
</gene>
<dbReference type="AlphaFoldDB" id="A0A2P6VGA3"/>
<keyword evidence="3" id="KW-0732">Signal</keyword>
<dbReference type="EMBL" id="LHPF02000008">
    <property type="protein sequence ID" value="PSC73120.1"/>
    <property type="molecule type" value="Genomic_DNA"/>
</dbReference>
<dbReference type="Proteomes" id="UP000239649">
    <property type="component" value="Unassembled WGS sequence"/>
</dbReference>
<feature type="compositionally biased region" description="Pro residues" evidence="1">
    <location>
        <begin position="175"/>
        <end position="207"/>
    </location>
</feature>
<feature type="compositionally biased region" description="Low complexity" evidence="1">
    <location>
        <begin position="226"/>
        <end position="247"/>
    </location>
</feature>
<feature type="chain" id="PRO_5015178370" evidence="3">
    <location>
        <begin position="18"/>
        <end position="297"/>
    </location>
</feature>
<protein>
    <submittedName>
        <fullName evidence="4">Uncharacterized protein</fullName>
    </submittedName>
</protein>
<comment type="caution">
    <text evidence="4">The sequence shown here is derived from an EMBL/GenBank/DDBJ whole genome shotgun (WGS) entry which is preliminary data.</text>
</comment>
<dbReference type="OrthoDB" id="510590at2759"/>
<dbReference type="PRINTS" id="PR01217">
    <property type="entry name" value="PRICHEXTENSN"/>
</dbReference>
<organism evidence="4 5">
    <name type="scientific">Micractinium conductrix</name>
    <dbReference type="NCBI Taxonomy" id="554055"/>
    <lineage>
        <taxon>Eukaryota</taxon>
        <taxon>Viridiplantae</taxon>
        <taxon>Chlorophyta</taxon>
        <taxon>core chlorophytes</taxon>
        <taxon>Trebouxiophyceae</taxon>
        <taxon>Chlorellales</taxon>
        <taxon>Chlorellaceae</taxon>
        <taxon>Chlorella clade</taxon>
        <taxon>Micractinium</taxon>
    </lineage>
</organism>
<keyword evidence="2" id="KW-0812">Transmembrane</keyword>